<evidence type="ECO:0000313" key="2">
    <source>
        <dbReference type="Proteomes" id="UP000204416"/>
    </source>
</evidence>
<protein>
    <submittedName>
        <fullName evidence="1">Uncharacterized protein</fullName>
    </submittedName>
</protein>
<organism evidence="1 2">
    <name type="scientific">Polaribacter phage P12002S</name>
    <dbReference type="NCBI Taxonomy" id="1647387"/>
    <lineage>
        <taxon>Viruses</taxon>
        <taxon>Duplodnaviria</taxon>
        <taxon>Heunggongvirae</taxon>
        <taxon>Uroviricota</taxon>
        <taxon>Caudoviricetes</taxon>
        <taxon>Incheonvirus</taxon>
        <taxon>Incheonvirus P12002S</taxon>
    </lineage>
</organism>
<dbReference type="EMBL" id="KR136260">
    <property type="protein sequence ID" value="AKG94313.1"/>
    <property type="molecule type" value="Genomic_DNA"/>
</dbReference>
<proteinExistence type="predicted"/>
<evidence type="ECO:0000313" key="1">
    <source>
        <dbReference type="EMBL" id="AKG94313.1"/>
    </source>
</evidence>
<dbReference type="KEGG" id="vg:26623027"/>
<accession>A0A0F7IK13</accession>
<dbReference type="Proteomes" id="UP000204416">
    <property type="component" value="Segment"/>
</dbReference>
<dbReference type="GeneID" id="26623027"/>
<keyword evidence="2" id="KW-1185">Reference proteome</keyword>
<name>A0A0F7IK13_9CAUD</name>
<sequence length="94" mass="11197">MKLIIEQEWDSSDYPSLAKDQQELYDKYYKNKGWIFDKDVEAIYYEVDIPFMPIEGQRLGTKSGISIVKYSIYETEQNENSSYFDRSRIVVCDE</sequence>
<gene>
    <name evidence="1" type="ORF">P12002S_0057</name>
</gene>
<dbReference type="RefSeq" id="YP_009195731.1">
    <property type="nucleotide sequence ID" value="NC_028763.1"/>
</dbReference>
<reference evidence="1 2" key="1">
    <citation type="journal article" date="2015" name="Stand. Genomic Sci.">
        <title>Complete genome sequences of bacteriophages P12002L and P12002S, two lytic phages that infect a marine Polaribacter strain.</title>
        <authorList>
            <person name="Kang I."/>
            <person name="Jang H."/>
            <person name="Cho J.-C."/>
        </authorList>
    </citation>
    <scope>NUCLEOTIDE SEQUENCE [LARGE SCALE GENOMIC DNA]</scope>
</reference>